<feature type="region of interest" description="Disordered" evidence="1">
    <location>
        <begin position="128"/>
        <end position="161"/>
    </location>
</feature>
<accession>A0AAP8PZ14</accession>
<proteinExistence type="predicted"/>
<dbReference type="EMBL" id="PQGI01000006">
    <property type="protein sequence ID" value="POP17314.1"/>
    <property type="molecule type" value="Genomic_DNA"/>
</dbReference>
<reference evidence="2 4" key="3">
    <citation type="submission" date="2024-07" db="EMBL/GenBank/DDBJ databases">
        <authorList>
            <person name="Raymann K."/>
        </authorList>
    </citation>
    <scope>NUCLEOTIDE SEQUENCE [LARGE SCALE GENOMIC DNA]</scope>
    <source>
        <strain evidence="2 4">KZ19</strain>
    </source>
</reference>
<dbReference type="EMBL" id="PQGI02000001">
    <property type="protein sequence ID" value="MEX3185319.1"/>
    <property type="molecule type" value="Genomic_DNA"/>
</dbReference>
<dbReference type="RefSeq" id="WP_103681849.1">
    <property type="nucleotide sequence ID" value="NZ_JBQPLU010000018.1"/>
</dbReference>
<evidence type="ECO:0000313" key="4">
    <source>
        <dbReference type="Proteomes" id="UP000237365"/>
    </source>
</evidence>
<dbReference type="InterPro" id="IPR036388">
    <property type="entry name" value="WH-like_DNA-bd_sf"/>
</dbReference>
<evidence type="ECO:0000313" key="2">
    <source>
        <dbReference type="EMBL" id="MEX3185319.1"/>
    </source>
</evidence>
<evidence type="ECO:0000256" key="1">
    <source>
        <dbReference type="SAM" id="MobiDB-lite"/>
    </source>
</evidence>
<gene>
    <name evidence="2" type="ORF">C3R40_001630</name>
    <name evidence="3" type="ORF">C3R40_07525</name>
</gene>
<organism evidence="3">
    <name type="scientific">Serratia marcescens</name>
    <dbReference type="NCBI Taxonomy" id="615"/>
    <lineage>
        <taxon>Bacteria</taxon>
        <taxon>Pseudomonadati</taxon>
        <taxon>Pseudomonadota</taxon>
        <taxon>Gammaproteobacteria</taxon>
        <taxon>Enterobacterales</taxon>
        <taxon>Yersiniaceae</taxon>
        <taxon>Serratia</taxon>
    </lineage>
</organism>
<feature type="compositionally biased region" description="Basic and acidic residues" evidence="1">
    <location>
        <begin position="128"/>
        <end position="139"/>
    </location>
</feature>
<reference evidence="2 4" key="2">
    <citation type="submission" date="2024-07" db="EMBL/GenBank/DDBJ databases">
        <title>Making a pathogen? Evaluating the impact of protist predation on the evolution of virulence in Serratia marcescens.</title>
        <authorList>
            <person name="Hopkins H."/>
            <person name="Lopezguerra C."/>
            <person name="Lau M.-J."/>
        </authorList>
    </citation>
    <scope>NUCLEOTIDE SEQUENCE [LARGE SCALE GENOMIC DNA]</scope>
    <source>
        <strain evidence="2 4">KZ19</strain>
    </source>
</reference>
<dbReference type="Pfam" id="PF07180">
    <property type="entry name" value="CaiF_GrlA"/>
    <property type="match status" value="1"/>
</dbReference>
<dbReference type="Gene3D" id="1.10.10.10">
    <property type="entry name" value="Winged helix-like DNA-binding domain superfamily/Winged helix DNA-binding domain"/>
    <property type="match status" value="1"/>
</dbReference>
<protein>
    <submittedName>
        <fullName evidence="2">CaiF/GrlA family transcriptional regulator</fullName>
    </submittedName>
</protein>
<dbReference type="GO" id="GO:0006351">
    <property type="term" value="P:DNA-templated transcription"/>
    <property type="evidence" value="ECO:0007669"/>
    <property type="project" value="InterPro"/>
</dbReference>
<feature type="compositionally biased region" description="Basic residues" evidence="1">
    <location>
        <begin position="147"/>
        <end position="157"/>
    </location>
</feature>
<feature type="region of interest" description="Disordered" evidence="1">
    <location>
        <begin position="1"/>
        <end position="22"/>
    </location>
</feature>
<comment type="caution">
    <text evidence="3">The sequence shown here is derived from an EMBL/GenBank/DDBJ whole genome shotgun (WGS) entry which is preliminary data.</text>
</comment>
<dbReference type="AlphaFoldDB" id="A0AAP8PZ14"/>
<evidence type="ECO:0000313" key="3">
    <source>
        <dbReference type="EMBL" id="POP17314.1"/>
    </source>
</evidence>
<dbReference type="Proteomes" id="UP000237365">
    <property type="component" value="Unassembled WGS sequence"/>
</dbReference>
<sequence length="181" mass="20362">MKTPNDIKKAHCSHSGAESTPRIRVRAQQSNHGGYDLPPSLAHLPAMPLYLAVAYLGMLKRAPLSRLEVAQAFGLDTRRALEVMRYLASGKTCVACERVPLHPGEFGKGYRLRIDAIGEPQKSFVGMRKETAEDGHRSQSEVVPASRGRRGQARRRPRLSDELAHQSLRRWFLRRPNTDEQ</sequence>
<reference evidence="3" key="1">
    <citation type="submission" date="2018-01" db="EMBL/GenBank/DDBJ databases">
        <title>The opportunistic pathogen Serratia marcescens is an overlooked threat to honeybees.</title>
        <authorList>
            <person name="Raymann K."/>
            <person name="Shaffer Z."/>
            <person name="Coon K."/>
            <person name="Salisbury S."/>
            <person name="Moran N.A."/>
        </authorList>
    </citation>
    <scope>NUCLEOTIDE SEQUENCE [LARGE SCALE GENOMIC DNA]</scope>
    <source>
        <strain evidence="3">KZ19</strain>
    </source>
</reference>
<name>A0AAP8PZ14_SERMA</name>
<dbReference type="InterPro" id="IPR020357">
    <property type="entry name" value="Tscrpt_reg_CaiF/GrlA"/>
</dbReference>